<evidence type="ECO:0000313" key="2">
    <source>
        <dbReference type="Proteomes" id="UP000266723"/>
    </source>
</evidence>
<organism evidence="1 2">
    <name type="scientific">Brassica cretica</name>
    <name type="common">Mustard</name>
    <dbReference type="NCBI Taxonomy" id="69181"/>
    <lineage>
        <taxon>Eukaryota</taxon>
        <taxon>Viridiplantae</taxon>
        <taxon>Streptophyta</taxon>
        <taxon>Embryophyta</taxon>
        <taxon>Tracheophyta</taxon>
        <taxon>Spermatophyta</taxon>
        <taxon>Magnoliopsida</taxon>
        <taxon>eudicotyledons</taxon>
        <taxon>Gunneridae</taxon>
        <taxon>Pentapetalae</taxon>
        <taxon>rosids</taxon>
        <taxon>malvids</taxon>
        <taxon>Brassicales</taxon>
        <taxon>Brassicaceae</taxon>
        <taxon>Brassiceae</taxon>
        <taxon>Brassica</taxon>
    </lineage>
</organism>
<evidence type="ECO:0000313" key="1">
    <source>
        <dbReference type="EMBL" id="KAF3581433.1"/>
    </source>
</evidence>
<name>A0ABQ7DTQ7_BRACR</name>
<accession>A0ABQ7DTQ7</accession>
<keyword evidence="2" id="KW-1185">Reference proteome</keyword>
<dbReference type="Proteomes" id="UP000266723">
    <property type="component" value="Unassembled WGS sequence"/>
</dbReference>
<comment type="caution">
    <text evidence="1">The sequence shown here is derived from an EMBL/GenBank/DDBJ whole genome shotgun (WGS) entry which is preliminary data.</text>
</comment>
<dbReference type="EMBL" id="QGKV02000649">
    <property type="protein sequence ID" value="KAF3581433.1"/>
    <property type="molecule type" value="Genomic_DNA"/>
</dbReference>
<gene>
    <name evidence="1" type="ORF">DY000_02033471</name>
</gene>
<proteinExistence type="predicted"/>
<sequence length="112" mass="12124">MKESKIINRKRAKREQGGLISEFAFEREQQAGIRFDDQFCYNFSRSLSLIILSETRHRRSVLAHGGGDLGAGCPRPRARSIRSISPPSLLPAGGGRFSAVGCAPSGTVSSGF</sequence>
<reference evidence="1 2" key="1">
    <citation type="journal article" date="2020" name="BMC Genomics">
        <title>Intraspecific diversification of the crop wild relative Brassica cretica Lam. using demographic model selection.</title>
        <authorList>
            <person name="Kioukis A."/>
            <person name="Michalopoulou V.A."/>
            <person name="Briers L."/>
            <person name="Pirintsos S."/>
            <person name="Studholme D.J."/>
            <person name="Pavlidis P."/>
            <person name="Sarris P.F."/>
        </authorList>
    </citation>
    <scope>NUCLEOTIDE SEQUENCE [LARGE SCALE GENOMIC DNA]</scope>
    <source>
        <strain evidence="2">cv. PFS-1207/04</strain>
    </source>
</reference>
<protein>
    <submittedName>
        <fullName evidence="1">Uncharacterized protein</fullName>
    </submittedName>
</protein>